<evidence type="ECO:0000313" key="3">
    <source>
        <dbReference type="EMBL" id="KAL3422246.1"/>
    </source>
</evidence>
<reference evidence="3 4" key="1">
    <citation type="submission" date="2024-06" db="EMBL/GenBank/DDBJ databases">
        <title>Complete genome of Phlyctema vagabunda strain 19-DSS-EL-015.</title>
        <authorList>
            <person name="Fiorenzani C."/>
        </authorList>
    </citation>
    <scope>NUCLEOTIDE SEQUENCE [LARGE SCALE GENOMIC DNA]</scope>
    <source>
        <strain evidence="3 4">19-DSS-EL-015</strain>
    </source>
</reference>
<dbReference type="InterPro" id="IPR051606">
    <property type="entry name" value="Polyketide_Oxido-like"/>
</dbReference>
<comment type="similarity">
    <text evidence="1">Belongs to the avfA family.</text>
</comment>
<comment type="caution">
    <text evidence="3">The sequence shown here is derived from an EMBL/GenBank/DDBJ whole genome shotgun (WGS) entry which is preliminary data.</text>
</comment>
<dbReference type="Proteomes" id="UP001629113">
    <property type="component" value="Unassembled WGS sequence"/>
</dbReference>
<organism evidence="3 4">
    <name type="scientific">Phlyctema vagabunda</name>
    <dbReference type="NCBI Taxonomy" id="108571"/>
    <lineage>
        <taxon>Eukaryota</taxon>
        <taxon>Fungi</taxon>
        <taxon>Dikarya</taxon>
        <taxon>Ascomycota</taxon>
        <taxon>Pezizomycotina</taxon>
        <taxon>Leotiomycetes</taxon>
        <taxon>Helotiales</taxon>
        <taxon>Dermateaceae</taxon>
        <taxon>Phlyctema</taxon>
    </lineage>
</organism>
<dbReference type="Gene3D" id="3.40.50.720">
    <property type="entry name" value="NAD(P)-binding Rossmann-like Domain"/>
    <property type="match status" value="1"/>
</dbReference>
<dbReference type="Pfam" id="PF13460">
    <property type="entry name" value="NAD_binding_10"/>
    <property type="match status" value="1"/>
</dbReference>
<evidence type="ECO:0000259" key="2">
    <source>
        <dbReference type="Pfam" id="PF13460"/>
    </source>
</evidence>
<protein>
    <submittedName>
        <fullName evidence="3">Short-chain dehydrogenase</fullName>
    </submittedName>
</protein>
<evidence type="ECO:0000313" key="4">
    <source>
        <dbReference type="Proteomes" id="UP001629113"/>
    </source>
</evidence>
<name>A0ABR4PFY1_9HELO</name>
<dbReference type="PANTHER" id="PTHR43355:SF2">
    <property type="entry name" value="FLAVIN REDUCTASE (NADPH)"/>
    <property type="match status" value="1"/>
</dbReference>
<dbReference type="InterPro" id="IPR036291">
    <property type="entry name" value="NAD(P)-bd_dom_sf"/>
</dbReference>
<accession>A0ABR4PFY1</accession>
<proteinExistence type="inferred from homology"/>
<feature type="domain" description="NAD(P)-binding" evidence="2">
    <location>
        <begin position="13"/>
        <end position="217"/>
    </location>
</feature>
<dbReference type="SUPFAM" id="SSF51735">
    <property type="entry name" value="NAD(P)-binding Rossmann-fold domains"/>
    <property type="match status" value="1"/>
</dbReference>
<evidence type="ECO:0000256" key="1">
    <source>
        <dbReference type="ARBA" id="ARBA00038376"/>
    </source>
</evidence>
<dbReference type="EMBL" id="JBFCZG010000005">
    <property type="protein sequence ID" value="KAL3422246.1"/>
    <property type="molecule type" value="Genomic_DNA"/>
</dbReference>
<gene>
    <name evidence="3" type="ORF">PVAG01_06402</name>
</gene>
<dbReference type="InterPro" id="IPR016040">
    <property type="entry name" value="NAD(P)-bd_dom"/>
</dbReference>
<keyword evidence="4" id="KW-1185">Reference proteome</keyword>
<sequence>MSTTATKTVAIFGATGGTGLATLKLALQAGNTVNVLARTPSKLSDLASQNPNLHIIQGDIRDVDSIKPALVVNNRVVDVVISAIGMVMERKGLGFTSADPTICHDGTQTILSALDALEAEADSIEVPVGGPEMVLLSTTGISRRGRDIPVAMLPLYHWVLQVPHADKLNMETLMIEGQGRRRRWVLVRPSFLGDGKSKGLAKVKVSTEIPGATEDREEMRKNNDVAIGYAIYREDVALWIVEECVKRNAERWIGRMVTLTY</sequence>
<dbReference type="PANTHER" id="PTHR43355">
    <property type="entry name" value="FLAVIN REDUCTASE (NADPH)"/>
    <property type="match status" value="1"/>
</dbReference>